<gene>
    <name evidence="1" type="ORF">TSA66_21445</name>
</gene>
<comment type="caution">
    <text evidence="1">The sequence shown here is derived from an EMBL/GenBank/DDBJ whole genome shotgun (WGS) entry which is preliminary data.</text>
</comment>
<dbReference type="STRING" id="709839.TSA66_21445"/>
<dbReference type="AlphaFoldDB" id="A0A0C1YQB8"/>
<sequence length="325" mass="36241">MKKFDSDWSSGFSPKDGNNVSLMRLRAGIGMENEHWSIGWEVRQEASLDANRDALEAVRLYKQRIDPAPGTKFDASARLTSWSAQGMRVAHSFDGPTLAGNTPHLKISGTLYTRPQLRENVVSGSVLYTPTASYSFNAAQTDANSRYRYDNQPMRGEPNASGTSLSLEMDLPLSQSLSLKLQFDDLWSRIRWSKLPVMQRTINSNVTDRDSNGDVNFRPTLRGIAPQVDENFAIPRSTVAMLSYRRNAWDAAAQVERWAGVTIPTLSLGRHFSWGEISTNVETRFKTLGIGIRLGKFHLLVQSDSLHLNEAKALGLQASYCIANQ</sequence>
<reference evidence="1 2" key="1">
    <citation type="submission" date="2014-12" db="EMBL/GenBank/DDBJ databases">
        <title>Denitrispirillum autotrophicum gen. nov., sp. nov., Denitrifying, Facultatively Autotrophic Bacteria Isolated from Rice Paddy Soil.</title>
        <authorList>
            <person name="Ishii S."/>
            <person name="Ashida N."/>
            <person name="Ohno H."/>
            <person name="Otsuka S."/>
            <person name="Yokota A."/>
            <person name="Senoo K."/>
        </authorList>
    </citation>
    <scope>NUCLEOTIDE SEQUENCE [LARGE SCALE GENOMIC DNA]</scope>
    <source>
        <strain evidence="1 2">TSA66</strain>
    </source>
</reference>
<keyword evidence="2" id="KW-1185">Reference proteome</keyword>
<protein>
    <submittedName>
        <fullName evidence="1">Uncharacterized protein</fullName>
    </submittedName>
</protein>
<dbReference type="Proteomes" id="UP000031572">
    <property type="component" value="Unassembled WGS sequence"/>
</dbReference>
<evidence type="ECO:0000313" key="2">
    <source>
        <dbReference type="Proteomes" id="UP000031572"/>
    </source>
</evidence>
<name>A0A0C1YQB8_9BURK</name>
<evidence type="ECO:0000313" key="1">
    <source>
        <dbReference type="EMBL" id="KIF82807.1"/>
    </source>
</evidence>
<proteinExistence type="predicted"/>
<organism evidence="1 2">
    <name type="scientific">Noviherbaspirillum autotrophicum</name>
    <dbReference type="NCBI Taxonomy" id="709839"/>
    <lineage>
        <taxon>Bacteria</taxon>
        <taxon>Pseudomonadati</taxon>
        <taxon>Pseudomonadota</taxon>
        <taxon>Betaproteobacteria</taxon>
        <taxon>Burkholderiales</taxon>
        <taxon>Oxalobacteraceae</taxon>
        <taxon>Noviherbaspirillum</taxon>
    </lineage>
</organism>
<dbReference type="EMBL" id="JWJG01000028">
    <property type="protein sequence ID" value="KIF82807.1"/>
    <property type="molecule type" value="Genomic_DNA"/>
</dbReference>
<accession>A0A0C1YQB8</accession>